<accession>A0AAD7U5R8</accession>
<gene>
    <name evidence="3" type="ORF">CTAYLR_005985</name>
</gene>
<dbReference type="PANTHER" id="PTHR12242">
    <property type="entry name" value="OS02G0130600 PROTEIN-RELATED"/>
    <property type="match status" value="1"/>
</dbReference>
<evidence type="ECO:0000256" key="1">
    <source>
        <dbReference type="SAM" id="MobiDB-lite"/>
    </source>
</evidence>
<keyword evidence="2" id="KW-0472">Membrane</keyword>
<reference evidence="3" key="1">
    <citation type="submission" date="2023-01" db="EMBL/GenBank/DDBJ databases">
        <title>Metagenome sequencing of chrysophaentin producing Chrysophaeum taylorii.</title>
        <authorList>
            <person name="Davison J."/>
            <person name="Bewley C."/>
        </authorList>
    </citation>
    <scope>NUCLEOTIDE SEQUENCE</scope>
    <source>
        <strain evidence="3">NIES-1699</strain>
    </source>
</reference>
<dbReference type="GO" id="GO:0016020">
    <property type="term" value="C:membrane"/>
    <property type="evidence" value="ECO:0007669"/>
    <property type="project" value="TreeGrafter"/>
</dbReference>
<feature type="transmembrane region" description="Helical" evidence="2">
    <location>
        <begin position="123"/>
        <end position="140"/>
    </location>
</feature>
<dbReference type="Proteomes" id="UP001230188">
    <property type="component" value="Unassembled WGS sequence"/>
</dbReference>
<dbReference type="AlphaFoldDB" id="A0AAD7U5R8"/>
<evidence type="ECO:0000256" key="2">
    <source>
        <dbReference type="SAM" id="Phobius"/>
    </source>
</evidence>
<feature type="transmembrane region" description="Helical" evidence="2">
    <location>
        <begin position="65"/>
        <end position="86"/>
    </location>
</feature>
<protein>
    <submittedName>
        <fullName evidence="3">Uncharacterized protein</fullName>
    </submittedName>
</protein>
<keyword evidence="4" id="KW-1185">Reference proteome</keyword>
<feature type="transmembrane region" description="Helical" evidence="2">
    <location>
        <begin position="268"/>
        <end position="290"/>
    </location>
</feature>
<evidence type="ECO:0000313" key="4">
    <source>
        <dbReference type="Proteomes" id="UP001230188"/>
    </source>
</evidence>
<feature type="transmembrane region" description="Helical" evidence="2">
    <location>
        <begin position="34"/>
        <end position="53"/>
    </location>
</feature>
<keyword evidence="2" id="KW-0812">Transmembrane</keyword>
<organism evidence="3 4">
    <name type="scientific">Chrysophaeum taylorii</name>
    <dbReference type="NCBI Taxonomy" id="2483200"/>
    <lineage>
        <taxon>Eukaryota</taxon>
        <taxon>Sar</taxon>
        <taxon>Stramenopiles</taxon>
        <taxon>Ochrophyta</taxon>
        <taxon>Pelagophyceae</taxon>
        <taxon>Pelagomonadales</taxon>
        <taxon>Pelagomonadaceae</taxon>
        <taxon>Chrysophaeum</taxon>
    </lineage>
</organism>
<sequence length="326" mass="35525">MIHSSAAAAEADGFSEDEFSEDENDDHFPKPAKGLVAILVAVAVAAATCIWTPPLRDRATLDYVGAAVVPTTILLATRAISFLFFAQRACVGISRRTLTLPLTYTRGSAFRNRTVYLSGGDRLSTFTMLTWLLQTVYFLLATTATALRLTEKSVFFPFELVHIVFEVTWASSHLVTTVTTYVLVPSALQRQTGDIPLLQPDQLIMHNANVLAANIDACLSKMRLVPHHAGAAALWCVSYVIFTFAWGSSRGWVPYFFLDYTLPLRHVLANYLGLLFVALAFFFFGVGLAAVLADKPFSVVAAAHAALVAAIVTTKRTPPKPAPKID</sequence>
<feature type="transmembrane region" description="Helical" evidence="2">
    <location>
        <begin position="297"/>
        <end position="314"/>
    </location>
</feature>
<feature type="compositionally biased region" description="Acidic residues" evidence="1">
    <location>
        <begin position="13"/>
        <end position="25"/>
    </location>
</feature>
<dbReference type="EMBL" id="JAQMWT010000679">
    <property type="protein sequence ID" value="KAJ8598269.1"/>
    <property type="molecule type" value="Genomic_DNA"/>
</dbReference>
<keyword evidence="2" id="KW-1133">Transmembrane helix</keyword>
<name>A0AAD7U5R8_9STRA</name>
<feature type="transmembrane region" description="Helical" evidence="2">
    <location>
        <begin position="160"/>
        <end position="184"/>
    </location>
</feature>
<evidence type="ECO:0000313" key="3">
    <source>
        <dbReference type="EMBL" id="KAJ8598269.1"/>
    </source>
</evidence>
<proteinExistence type="predicted"/>
<comment type="caution">
    <text evidence="3">The sequence shown here is derived from an EMBL/GenBank/DDBJ whole genome shotgun (WGS) entry which is preliminary data.</text>
</comment>
<feature type="transmembrane region" description="Helical" evidence="2">
    <location>
        <begin position="229"/>
        <end position="248"/>
    </location>
</feature>
<feature type="region of interest" description="Disordered" evidence="1">
    <location>
        <begin position="1"/>
        <end position="26"/>
    </location>
</feature>